<dbReference type="Proteomes" id="UP000826195">
    <property type="component" value="Unassembled WGS sequence"/>
</dbReference>
<proteinExistence type="predicted"/>
<dbReference type="EMBL" id="JAHXZJ010002982">
    <property type="protein sequence ID" value="KAH0535674.1"/>
    <property type="molecule type" value="Genomic_DNA"/>
</dbReference>
<gene>
    <name evidence="1" type="ORF">KQX54_018079</name>
</gene>
<name>A0AAV7HX10_COTGL</name>
<evidence type="ECO:0000313" key="2">
    <source>
        <dbReference type="Proteomes" id="UP000826195"/>
    </source>
</evidence>
<reference evidence="1 2" key="1">
    <citation type="journal article" date="2021" name="J. Hered.">
        <title>A chromosome-level genome assembly of the parasitoid wasp, Cotesia glomerata (Hymenoptera: Braconidae).</title>
        <authorList>
            <person name="Pinto B.J."/>
            <person name="Weis J.J."/>
            <person name="Gamble T."/>
            <person name="Ode P.J."/>
            <person name="Paul R."/>
            <person name="Zaspel J.M."/>
        </authorList>
    </citation>
    <scope>NUCLEOTIDE SEQUENCE [LARGE SCALE GENOMIC DNA]</scope>
    <source>
        <strain evidence="1">CgM1</strain>
    </source>
</reference>
<keyword evidence="2" id="KW-1185">Reference proteome</keyword>
<organism evidence="1 2">
    <name type="scientific">Cotesia glomerata</name>
    <name type="common">Lepidopteran parasitic wasp</name>
    <name type="synonym">Apanteles glomeratus</name>
    <dbReference type="NCBI Taxonomy" id="32391"/>
    <lineage>
        <taxon>Eukaryota</taxon>
        <taxon>Metazoa</taxon>
        <taxon>Ecdysozoa</taxon>
        <taxon>Arthropoda</taxon>
        <taxon>Hexapoda</taxon>
        <taxon>Insecta</taxon>
        <taxon>Pterygota</taxon>
        <taxon>Neoptera</taxon>
        <taxon>Endopterygota</taxon>
        <taxon>Hymenoptera</taxon>
        <taxon>Apocrita</taxon>
        <taxon>Ichneumonoidea</taxon>
        <taxon>Braconidae</taxon>
        <taxon>Microgastrinae</taxon>
        <taxon>Cotesia</taxon>
    </lineage>
</organism>
<accession>A0AAV7HX10</accession>
<sequence length="96" mass="10324">MKVVTSPLGIIPVRCYVSKRNIQSVSDLYGFAINYPPLPPVNPHLPVTPLVPHPLAPLSIAGVQPPMDKRINVLMYGRSTGFAPISPSPVDVIVNS</sequence>
<comment type="caution">
    <text evidence="1">The sequence shown here is derived from an EMBL/GenBank/DDBJ whole genome shotgun (WGS) entry which is preliminary data.</text>
</comment>
<evidence type="ECO:0000313" key="1">
    <source>
        <dbReference type="EMBL" id="KAH0535674.1"/>
    </source>
</evidence>
<dbReference type="AlphaFoldDB" id="A0AAV7HX10"/>
<protein>
    <submittedName>
        <fullName evidence="1">Uncharacterized protein</fullName>
    </submittedName>
</protein>